<evidence type="ECO:0000313" key="2">
    <source>
        <dbReference type="EMBL" id="MBB5143911.1"/>
    </source>
</evidence>
<keyword evidence="1" id="KW-1133">Transmembrane helix</keyword>
<dbReference type="AlphaFoldDB" id="A0A7W8C248"/>
<gene>
    <name evidence="2" type="ORF">HNQ38_002011</name>
</gene>
<reference evidence="2 3" key="1">
    <citation type="submission" date="2020-08" db="EMBL/GenBank/DDBJ databases">
        <title>Genomic Encyclopedia of Type Strains, Phase IV (KMG-IV): sequencing the most valuable type-strain genomes for metagenomic binning, comparative biology and taxonomic classification.</title>
        <authorList>
            <person name="Goeker M."/>
        </authorList>
    </citation>
    <scope>NUCLEOTIDE SEQUENCE [LARGE SCALE GENOMIC DNA]</scope>
    <source>
        <strain evidence="2 3">DSM 11275</strain>
    </source>
</reference>
<keyword evidence="1" id="KW-0812">Transmembrane</keyword>
<dbReference type="Proteomes" id="UP000539075">
    <property type="component" value="Unassembled WGS sequence"/>
</dbReference>
<proteinExistence type="predicted"/>
<evidence type="ECO:0000256" key="1">
    <source>
        <dbReference type="SAM" id="Phobius"/>
    </source>
</evidence>
<dbReference type="EMBL" id="JACHGO010000005">
    <property type="protein sequence ID" value="MBB5143911.1"/>
    <property type="molecule type" value="Genomic_DNA"/>
</dbReference>
<protein>
    <submittedName>
        <fullName evidence="2">Uncharacterized protein</fullName>
    </submittedName>
</protein>
<sequence>MSPVRLDLTVFVPLFAAGYFVVPVVSEHEV</sequence>
<accession>A0A7W8C248</accession>
<feature type="transmembrane region" description="Helical" evidence="1">
    <location>
        <begin position="6"/>
        <end position="25"/>
    </location>
</feature>
<evidence type="ECO:0000313" key="3">
    <source>
        <dbReference type="Proteomes" id="UP000539075"/>
    </source>
</evidence>
<keyword evidence="3" id="KW-1185">Reference proteome</keyword>
<name>A0A7W8C248_9BACT</name>
<organism evidence="2 3">
    <name type="scientific">Desulfovibrio intestinalis</name>
    <dbReference type="NCBI Taxonomy" id="58621"/>
    <lineage>
        <taxon>Bacteria</taxon>
        <taxon>Pseudomonadati</taxon>
        <taxon>Thermodesulfobacteriota</taxon>
        <taxon>Desulfovibrionia</taxon>
        <taxon>Desulfovibrionales</taxon>
        <taxon>Desulfovibrionaceae</taxon>
        <taxon>Desulfovibrio</taxon>
    </lineage>
</organism>
<comment type="caution">
    <text evidence="2">The sequence shown here is derived from an EMBL/GenBank/DDBJ whole genome shotgun (WGS) entry which is preliminary data.</text>
</comment>
<keyword evidence="1" id="KW-0472">Membrane</keyword>